<dbReference type="KEGG" id="msy:MS53_0582"/>
<feature type="binding site" evidence="12">
    <location>
        <position position="895"/>
    </location>
    <ligand>
        <name>Mg(2+)</name>
        <dbReference type="ChEBI" id="CHEBI:18420"/>
        <label>2</label>
    </ligand>
</feature>
<keyword evidence="16" id="KW-1185">Reference proteome</keyword>
<keyword evidence="5 12" id="KW-0378">Hydrolase</keyword>
<keyword evidence="9 12" id="KW-0238">DNA-binding</keyword>
<dbReference type="InterPro" id="IPR041383">
    <property type="entry name" value="RuvC_III"/>
</dbReference>
<dbReference type="EMBL" id="AE017245">
    <property type="protein sequence ID" value="AAZ43989.2"/>
    <property type="molecule type" value="Genomic_DNA"/>
</dbReference>
<evidence type="ECO:0000256" key="7">
    <source>
        <dbReference type="ARBA" id="ARBA00022884"/>
    </source>
</evidence>
<protein>
    <recommendedName>
        <fullName evidence="12">CRISPR-associated endonuclease Cas9</fullName>
        <ecNumber evidence="12">3.1.-.-</ecNumber>
    </recommendedName>
</protein>
<keyword evidence="2 12" id="KW-0540">Nuclease</keyword>
<comment type="domain">
    <text evidence="12">Has 2 endonuclease domains. The discontinuous RuvC-like domain cleaves the target DNA noncomplementary to crRNA while the HNH nuclease domain cleaves the target DNA complementary to crRNA.</text>
</comment>
<dbReference type="EC" id="3.1.-.-" evidence="12"/>
<dbReference type="HAMAP" id="MF_01480">
    <property type="entry name" value="Cas9"/>
    <property type="match status" value="1"/>
</dbReference>
<evidence type="ECO:0000313" key="16">
    <source>
        <dbReference type="Proteomes" id="UP000000549"/>
    </source>
</evidence>
<dbReference type="PROSITE" id="PS51749">
    <property type="entry name" value="HNH_CAS9"/>
    <property type="match status" value="1"/>
</dbReference>
<feature type="active site" description="For RuvC-like nuclease domain" evidence="12">
    <location>
        <position position="49"/>
    </location>
</feature>
<evidence type="ECO:0000256" key="3">
    <source>
        <dbReference type="ARBA" id="ARBA00022723"/>
    </source>
</evidence>
<dbReference type="NCBIfam" id="TIGR01865">
    <property type="entry name" value="cas_Csn1"/>
    <property type="match status" value="1"/>
</dbReference>
<evidence type="ECO:0000256" key="9">
    <source>
        <dbReference type="ARBA" id="ARBA00023125"/>
    </source>
</evidence>
<dbReference type="GO" id="GO:0043571">
    <property type="term" value="P:maintenance of CRISPR repeat elements"/>
    <property type="evidence" value="ECO:0007669"/>
    <property type="project" value="UniProtKB-UniRule"/>
</dbReference>
<dbReference type="Pfam" id="PF13395">
    <property type="entry name" value="HNH_4"/>
    <property type="match status" value="1"/>
</dbReference>
<dbReference type="GO" id="GO:0046872">
    <property type="term" value="F:metal ion binding"/>
    <property type="evidence" value="ECO:0007669"/>
    <property type="project" value="UniProtKB-UniRule"/>
</dbReference>
<reference evidence="15 16" key="1">
    <citation type="journal article" date="2005" name="J. Bacteriol.">
        <title>Swine and poultry pathogens: the complete genome sequences of two strains of Mycoplasma hyopneumoniae and a strain of Mycoplasma synoviae.</title>
        <authorList>
            <person name="Vasconcelos A.T."/>
            <person name="Ferreira H.B."/>
            <person name="Bizarro C.V."/>
            <person name="Bonatto S.L."/>
            <person name="Carvalho M.O."/>
            <person name="Pinto P.M."/>
            <person name="Almeida D.F."/>
            <person name="Almeida L.G."/>
            <person name="Almeida R."/>
            <person name="Alves-Filho L."/>
            <person name="Assuncao E.N."/>
            <person name="Azevedo V.A."/>
            <person name="Bogo M.R."/>
            <person name="Brigido M.M."/>
            <person name="Brocchi M."/>
            <person name="Burity H.A."/>
            <person name="Camargo A.A."/>
            <person name="Camargo S.S."/>
            <person name="Carepo M.S."/>
            <person name="Carraro D.M."/>
            <person name="de Mattos Cascardo J.C."/>
            <person name="Castro L.A."/>
            <person name="Cavalcanti G."/>
            <person name="Chemale G."/>
            <person name="Collevatti R.G."/>
            <person name="Cunha C.W."/>
            <person name="Dallagiovanna B."/>
            <person name="Dambros B.P."/>
            <person name="Dellagostin O.A."/>
            <person name="Falcao C."/>
            <person name="Fantinatti-Garboggini F."/>
            <person name="Felipe M.S."/>
            <person name="Fiorentin L."/>
            <person name="Franco G.R."/>
            <person name="Freitas N.S."/>
            <person name="Frias D."/>
            <person name="Grangeiro T.B."/>
            <person name="Grisard E.C."/>
            <person name="Guimaraes C.T."/>
            <person name="Hungria M."/>
            <person name="Jardim S.N."/>
            <person name="Krieger M.A."/>
            <person name="Laurino J.P."/>
            <person name="Lima L.F."/>
            <person name="Lopes M.I."/>
            <person name="Loreto E.L."/>
            <person name="Madeira H.M."/>
            <person name="Manfio G.P."/>
            <person name="Maranhao A.Q."/>
            <person name="Martinkovics C.T."/>
            <person name="Medeiros S.R."/>
            <person name="Moreira M.A."/>
            <person name="Neiva M."/>
            <person name="Ramalho-Neto C.E."/>
            <person name="Nicolas M.F."/>
            <person name="Oliveira S.C."/>
            <person name="Paixao R.F."/>
            <person name="Pedrosa F.O."/>
            <person name="Pena S.D."/>
            <person name="Pereira M."/>
            <person name="Pereira-Ferrari L."/>
            <person name="Piffer I."/>
            <person name="Pinto L.S."/>
            <person name="Potrich D.P."/>
            <person name="Salim A.C."/>
            <person name="Santos F.R."/>
            <person name="Schmitt R."/>
            <person name="Schneider M.P."/>
            <person name="Schrank A."/>
            <person name="Schrank I.S."/>
            <person name="Schuck A.F."/>
            <person name="Seuanez H.N."/>
            <person name="Silva D.W."/>
            <person name="Silva R."/>
            <person name="Silva S.C."/>
            <person name="Soares C.M."/>
            <person name="Souza K.R."/>
            <person name="Souza R.C."/>
            <person name="Staats C.C."/>
            <person name="Steffens M.B."/>
            <person name="Teixeira S.M."/>
            <person name="Urmenyi T.P."/>
            <person name="Vainstein M.H."/>
            <person name="Zuccherato L.W."/>
            <person name="Simpson A.J."/>
            <person name="Zaha A."/>
        </authorList>
    </citation>
    <scope>NUCLEOTIDE SEQUENCE [LARGE SCALE GENOMIC DNA]</scope>
    <source>
        <strain evidence="15 16">53</strain>
    </source>
</reference>
<evidence type="ECO:0000256" key="8">
    <source>
        <dbReference type="ARBA" id="ARBA00023118"/>
    </source>
</evidence>
<keyword evidence="3 12" id="KW-0479">Metal-binding</keyword>
<evidence type="ECO:0000256" key="4">
    <source>
        <dbReference type="ARBA" id="ARBA00022759"/>
    </source>
</evidence>
<accession>Q4A5I2</accession>
<keyword evidence="6 12" id="KW-0460">Magnesium</keyword>
<organism evidence="15 16">
    <name type="scientific">Mycoplasmopsis synoviae (strain 53)</name>
    <name type="common">Mycoplasma synoviae</name>
    <dbReference type="NCBI Taxonomy" id="262723"/>
    <lineage>
        <taxon>Bacteria</taxon>
        <taxon>Bacillati</taxon>
        <taxon>Mycoplasmatota</taxon>
        <taxon>Mycoplasmoidales</taxon>
        <taxon>Metamycoplasmataceae</taxon>
        <taxon>Mycoplasmopsis</taxon>
    </lineage>
</organism>
<evidence type="ECO:0000256" key="1">
    <source>
        <dbReference type="ARBA" id="ARBA00001946"/>
    </source>
</evidence>
<proteinExistence type="inferred from homology"/>
<feature type="binding site" evidence="12">
    <location>
        <position position="632"/>
    </location>
    <ligand>
        <name>Mg(2+)</name>
        <dbReference type="ChEBI" id="CHEBI:18420"/>
        <label>1</label>
    </ligand>
</feature>
<comment type="subunit">
    <text evidence="11 12">Monomer. Binds crRNA and tracrRNA.</text>
</comment>
<evidence type="ECO:0000256" key="10">
    <source>
        <dbReference type="ARBA" id="ARBA00023211"/>
    </source>
</evidence>
<feature type="domain" description="HNH Cas9-type" evidence="14">
    <location>
        <begin position="635"/>
        <end position="806"/>
    </location>
</feature>
<dbReference type="GO" id="GO:0051607">
    <property type="term" value="P:defense response to virus"/>
    <property type="evidence" value="ECO:0007669"/>
    <property type="project" value="UniProtKB-UniRule"/>
</dbReference>
<dbReference type="GO" id="GO:0003677">
    <property type="term" value="F:DNA binding"/>
    <property type="evidence" value="ECO:0007669"/>
    <property type="project" value="UniProtKB-UniRule"/>
</dbReference>
<dbReference type="eggNOG" id="COG3513">
    <property type="taxonomic scope" value="Bacteria"/>
</dbReference>
<dbReference type="GO" id="GO:0004519">
    <property type="term" value="F:endonuclease activity"/>
    <property type="evidence" value="ECO:0007669"/>
    <property type="project" value="UniProtKB-UniRule"/>
</dbReference>
<feature type="binding site" evidence="12">
    <location>
        <position position="636"/>
    </location>
    <ligand>
        <name>Mg(2+)</name>
        <dbReference type="ChEBI" id="CHEBI:18420"/>
        <label>2</label>
    </ligand>
</feature>
<dbReference type="Proteomes" id="UP000000549">
    <property type="component" value="Chromosome"/>
</dbReference>
<dbReference type="GO" id="GO:0003723">
    <property type="term" value="F:RNA binding"/>
    <property type="evidence" value="ECO:0007669"/>
    <property type="project" value="UniProtKB-UniRule"/>
</dbReference>
<keyword evidence="4 12" id="KW-0255">Endonuclease</keyword>
<evidence type="ECO:0000259" key="14">
    <source>
        <dbReference type="PROSITE" id="PS51749"/>
    </source>
</evidence>
<feature type="binding site" evidence="12">
    <location>
        <position position="636"/>
    </location>
    <ligand>
        <name>Mg(2+)</name>
        <dbReference type="ChEBI" id="CHEBI:18420"/>
        <label>1</label>
    </ligand>
</feature>
<evidence type="ECO:0000256" key="6">
    <source>
        <dbReference type="ARBA" id="ARBA00022842"/>
    </source>
</evidence>
<gene>
    <name evidence="12" type="primary">cas9</name>
    <name evidence="15" type="ordered locus">MS53_0582</name>
</gene>
<evidence type="ECO:0000313" key="15">
    <source>
        <dbReference type="EMBL" id="AAZ43989.2"/>
    </source>
</evidence>
<dbReference type="GO" id="GO:0016787">
    <property type="term" value="F:hydrolase activity"/>
    <property type="evidence" value="ECO:0007669"/>
    <property type="project" value="UniProtKB-KW"/>
</dbReference>
<dbReference type="Gene3D" id="3.30.420.10">
    <property type="entry name" value="Ribonuclease H-like superfamily/Ribonuclease H"/>
    <property type="match status" value="2"/>
</dbReference>
<evidence type="ECO:0000256" key="5">
    <source>
        <dbReference type="ARBA" id="ARBA00022801"/>
    </source>
</evidence>
<keyword evidence="10" id="KW-0464">Manganese</keyword>
<dbReference type="Gene3D" id="1.10.30.50">
    <property type="match status" value="1"/>
</dbReference>
<evidence type="ECO:0000256" key="12">
    <source>
        <dbReference type="HAMAP-Rule" id="MF_01480"/>
    </source>
</evidence>
<keyword evidence="8 12" id="KW-0051">Antiviral defense</keyword>
<evidence type="ECO:0000256" key="13">
    <source>
        <dbReference type="SAM" id="MobiDB-lite"/>
    </source>
</evidence>
<evidence type="ECO:0000256" key="11">
    <source>
        <dbReference type="ARBA" id="ARBA00046380"/>
    </source>
</evidence>
<feature type="region of interest" description="Disordered" evidence="13">
    <location>
        <begin position="209"/>
        <end position="228"/>
    </location>
</feature>
<name>Q4A5I2_MYCS5</name>
<dbReference type="InterPro" id="IPR036397">
    <property type="entry name" value="RNaseH_sf"/>
</dbReference>
<feature type="binding site" evidence="12">
    <location>
        <position position="49"/>
    </location>
    <ligand>
        <name>Mg(2+)</name>
        <dbReference type="ChEBI" id="CHEBI:18420"/>
        <label>2</label>
    </ligand>
</feature>
<dbReference type="InterPro" id="IPR003615">
    <property type="entry name" value="HNH_nuc"/>
</dbReference>
<keyword evidence="7 12" id="KW-0694">RNA-binding</keyword>
<evidence type="ECO:0000256" key="2">
    <source>
        <dbReference type="ARBA" id="ARBA00022722"/>
    </source>
</evidence>
<sequence length="1304" mass="155494">MLNNVQNLWKYLLLLIFDKKIIFLFKIKVILIRRYMENNNKEKIVIGFDLGVASVGWSIVNAETKEVIDLGVRLFSEPEKADYRRAKRTTRRLLRRKKFKREKFHKLILKNAEIFGLQSRNEILNVYKDQSSKYRNILKLKINALKEEIKPSELVWILRDYLQNRGYFYKNEKLTDEFVSNSFPSKKLHEHYEKYGFFRGSVKLDNKLDNKKDKAKEKDEEEESDAKKESEELIFSNKQWINEIVKVFENQSYLTESFKEEYLKLFNYVRPFNKGPGSKNSRTAYGVFSTDIDPETNKFKDYSNIWDKTIGKCSLFEEEIRAPKNLPSALIFNLQNEICTIKNEFTEFKNWWLNAEQKSEILKFVFTELFNWKDKKYSDKKFNKNLQDKIKKYLLNFALENFNLNEEILKNRDLENDTVLGLKGVKYYEKSNATADAALEFSSLKPLYVFIKFLKEKKLDLNYLLGLENTEILYFLDSIYLAISYSSDLKERNEWFKKLLKELYPKIKNNNLEIIENVEDIFEITDQEKFESFSKTHSLSREAFNHIIPLLLSNNEGKNYESLKHSNEELKKRTEKAELKAQQNQKYLKDNFLKEALVPLSVKTSVLQAIKIFNQIIKNFGKKYEISQVVIEMARELTKPNLEKLLNNATNSNIKILKEKLDQTEKFDDFTKKKFIDKIENSVVFRNKLFLWFEQDRKDPYTQLDIKINEIEDETEIDHVIPYSKSADDSWFNKLLVKKSTNQLKKNKTVWEYYQNESDPEAKWNKFVAWAKRIYLVQKSDKESKDNSEKNSIFKNKKPNLKFKNITKKLFDPYKDLGFLARNLNDTRYATKVFRDQLNNYSKHHSKDDENKLFKVVCMNGSITSFLRKSMWRKNEEQVYRFNFWKKDRDQFFHHAVDASIIAIFSLLTKTLYNKLRVYESYDVQRREDGVYLINKETGEVKKADKDYWKDQHNFLKIRENAIEIKNVLNNVDFQNQVRYSRKANTKLNTQLFNETLYGVKEFENNFYKLEKVNLFSRKDLRKFILEDLNEESEKNKKNENGSRKRILTEKYIVDEILQILENEEFKDSKSDINALNKYMDSLPSKFSEFFSQDFINKCKKENSLILTFDAIKHNDPKKVIKIKNLKFFREDATLKNKQAVHKDSKNQIKSFYESYKCVGFIWLKNKNDLEESIFVPINSRVIHFGDKDKDIFDFDSYNKEKLLNEINLKRPENKKFNSINEIEFVKFVKPGALLLNFENQQIYYISTLESSSLRAKIKLLNKMDKGKAVSMKKITNPDEYKIIEHVNPLGINLNWTKKLENNN</sequence>
<comment type="function">
    <text evidence="12">CRISPR (clustered regularly interspaced short palindromic repeat) is an adaptive immune system that provides protection against mobile genetic elements (viruses, transposable elements and conjugative plasmids). CRISPR clusters contain spacers, sequences complementary to antecedent mobile elements, and target invading nucleic acids. CRISPR clusters are transcribed and processed into CRISPR RNA (crRNA). In type II CRISPR systems correct processing of pre-crRNA requires a trans-encoded small RNA (tracrRNA), endogenous ribonuclease 3 (rnc) and this protein. The tracrRNA serves as a guide for ribonuclease 3-aided processing of pre-crRNA. Subsequently Cas9/crRNA/tracrRNA endonucleolytically cleaves linear or circular dsDNA target complementary to the spacer; Cas9 is inactive in the absence of the 2 guide RNAs (gRNA). Cas9 recognizes the protospacer adjacent motif (PAM) in the CRISPR repeat sequences to help distinguish self versus nonself, as targets within the bacterial CRISPR locus do not have PAMs. PAM recognition is also required for catalytic activity.</text>
</comment>
<feature type="compositionally biased region" description="Basic and acidic residues" evidence="13">
    <location>
        <begin position="209"/>
        <end position="218"/>
    </location>
</feature>
<dbReference type="InterPro" id="IPR033114">
    <property type="entry name" value="HNH_CAS9"/>
</dbReference>
<comment type="cofactor">
    <cofactor evidence="1 12">
        <name>Mg(2+)</name>
        <dbReference type="ChEBI" id="CHEBI:18420"/>
    </cofactor>
</comment>
<dbReference type="Pfam" id="PF18541">
    <property type="entry name" value="RuvC_III"/>
    <property type="match status" value="1"/>
</dbReference>
<dbReference type="HOGENOM" id="CLU_006834_0_0_14"/>
<dbReference type="InterPro" id="IPR028629">
    <property type="entry name" value="Cas9"/>
</dbReference>
<dbReference type="STRING" id="262723.MS53_0582"/>
<feature type="active site" description="Proton acceptor for HNH nuclease domain" evidence="12">
    <location>
        <position position="719"/>
    </location>
</feature>
<comment type="similarity">
    <text evidence="12">Belongs to the CRISPR-associated Cas9 family.</text>
</comment>
<feature type="binding site" evidence="12">
    <location>
        <position position="49"/>
    </location>
    <ligand>
        <name>Mg(2+)</name>
        <dbReference type="ChEBI" id="CHEBI:18420"/>
        <label>1</label>
    </ligand>
</feature>